<keyword evidence="1" id="KW-0175">Coiled coil</keyword>
<feature type="domain" description="GIT Spa2 homology (SHD)" evidence="3">
    <location>
        <begin position="85"/>
        <end position="115"/>
    </location>
</feature>
<dbReference type="STRING" id="133381.A0A2T9Z2A9"/>
<dbReference type="OrthoDB" id="5588096at2759"/>
<dbReference type="PANTHER" id="PTHR21601:SF0">
    <property type="entry name" value="PROTEIN SPA2-RELATED"/>
    <property type="match status" value="1"/>
</dbReference>
<accession>A0A2T9Z2A9</accession>
<protein>
    <recommendedName>
        <fullName evidence="3">GIT Spa2 homology (SHD) domain-containing protein</fullName>
    </recommendedName>
</protein>
<dbReference type="Proteomes" id="UP000245609">
    <property type="component" value="Unassembled WGS sequence"/>
</dbReference>
<comment type="caution">
    <text evidence="4">The sequence shown here is derived from an EMBL/GenBank/DDBJ whole genome shotgun (WGS) entry which is preliminary data.</text>
</comment>
<evidence type="ECO:0000256" key="2">
    <source>
        <dbReference type="SAM" id="MobiDB-lite"/>
    </source>
</evidence>
<keyword evidence="5" id="KW-1185">Reference proteome</keyword>
<proteinExistence type="predicted"/>
<dbReference type="Gene3D" id="1.20.5.340">
    <property type="match status" value="1"/>
</dbReference>
<dbReference type="SMART" id="SM00555">
    <property type="entry name" value="GIT"/>
    <property type="match status" value="2"/>
</dbReference>
<feature type="coiled-coil region" evidence="1">
    <location>
        <begin position="205"/>
        <end position="291"/>
    </location>
</feature>
<dbReference type="InterPro" id="IPR013724">
    <property type="entry name" value="GIT_SHD"/>
</dbReference>
<dbReference type="AlphaFoldDB" id="A0A2T9Z2A9"/>
<dbReference type="GO" id="GO:0005078">
    <property type="term" value="F:MAP-kinase scaffold activity"/>
    <property type="evidence" value="ECO:0007669"/>
    <property type="project" value="TreeGrafter"/>
</dbReference>
<reference evidence="4 5" key="1">
    <citation type="journal article" date="2018" name="MBio">
        <title>Comparative Genomics Reveals the Core Gene Toolbox for the Fungus-Insect Symbiosis.</title>
        <authorList>
            <person name="Wang Y."/>
            <person name="Stata M."/>
            <person name="Wang W."/>
            <person name="Stajich J.E."/>
            <person name="White M.M."/>
            <person name="Moncalvo J.M."/>
        </authorList>
    </citation>
    <scope>NUCLEOTIDE SEQUENCE [LARGE SCALE GENOMIC DNA]</scope>
    <source>
        <strain evidence="4 5">SC-DP-2</strain>
    </source>
</reference>
<name>A0A2T9Z2A9_9FUNG</name>
<dbReference type="PANTHER" id="PTHR21601">
    <property type="entry name" value="SPA2 PROTEIN"/>
    <property type="match status" value="1"/>
</dbReference>
<sequence>MNLRTPSSSPIRNYTMLLQKYLEEENSLYDLNPDVYFRKLKKLTKTQFEELAKDVYDELDRRLYRKKELPFLPVNEELHPKRNQARQKLATLAKEKFNELVVDTYMEITIRYSKIIQDIINFDKEQKSASSTPSLQKYPPKNLEPNTVQNGQRYENFTESWDSGKLKNKAVLENPSHSVNNDNITKSQYSTASTLQHSKAISPEVDALKTEIGQLKQELKLQIEKNKALLENQEHFHIIEESNRAFAIEISSLKNKNSLLTEQVEQLEAENSSLNEKISTLNLQISNLKSEPSINRPKSTISERKPTSILATGSDNLDFEEELSFELPAVNQGLIQLYSTCIDEMTILVINIKINPKGVTKNVENQLLTCMNNVISSTEKIRKESLRHRKIHLRYVEALKNMKADEIENLRTGMFDSEISPSSLTTRNLEHSTRELLSRRNNFSTSDIELNINDLQWVISEIFKNMGATFLSSTKDPHKTETEKKGFAREIPESKRKVEEMQNKIMINSNCVVDEIQSVLQLLRLSPSEKGNDDSDSFVLDSAAKIKVDSRESGSISVILNDNIHSIIKYLERMINACQKEFENKIKEESLKADKRAVGNTEAKFGSIDYSLGLQAVNGLGSGMQQLKSYCQDIADVVEMVEEPDESLCDYVYGSFNGQLKNFDLSKEKDLIFCARMLDDFVTDLIQDHHFKQNVISIVFEIAKNTKTLVTLFN</sequence>
<gene>
    <name evidence="4" type="ORF">BB560_005615</name>
</gene>
<evidence type="ECO:0000256" key="1">
    <source>
        <dbReference type="SAM" id="Coils"/>
    </source>
</evidence>
<evidence type="ECO:0000313" key="4">
    <source>
        <dbReference type="EMBL" id="PVU98711.1"/>
    </source>
</evidence>
<dbReference type="Pfam" id="PF08518">
    <property type="entry name" value="GIT_SHD"/>
    <property type="match status" value="1"/>
</dbReference>
<organism evidence="4 5">
    <name type="scientific">Smittium megazygosporum</name>
    <dbReference type="NCBI Taxonomy" id="133381"/>
    <lineage>
        <taxon>Eukaryota</taxon>
        <taxon>Fungi</taxon>
        <taxon>Fungi incertae sedis</taxon>
        <taxon>Zoopagomycota</taxon>
        <taxon>Kickxellomycotina</taxon>
        <taxon>Harpellomycetes</taxon>
        <taxon>Harpellales</taxon>
        <taxon>Legeriomycetaceae</taxon>
        <taxon>Smittium</taxon>
    </lineage>
</organism>
<feature type="domain" description="GIT Spa2 homology (SHD)" evidence="3">
    <location>
        <begin position="38"/>
        <end position="66"/>
    </location>
</feature>
<evidence type="ECO:0000259" key="3">
    <source>
        <dbReference type="SMART" id="SM00555"/>
    </source>
</evidence>
<dbReference type="EMBL" id="MBFS01002350">
    <property type="protein sequence ID" value="PVU98711.1"/>
    <property type="molecule type" value="Genomic_DNA"/>
</dbReference>
<feature type="region of interest" description="Disordered" evidence="2">
    <location>
        <begin position="130"/>
        <end position="152"/>
    </location>
</feature>
<dbReference type="InterPro" id="IPR039892">
    <property type="entry name" value="Spa2/Sph1"/>
</dbReference>
<evidence type="ECO:0000313" key="5">
    <source>
        <dbReference type="Proteomes" id="UP000245609"/>
    </source>
</evidence>